<keyword evidence="1" id="KW-0175">Coiled coil</keyword>
<dbReference type="AlphaFoldDB" id="A0A0B2V7Z4"/>
<comment type="caution">
    <text evidence="3">The sequence shown here is derived from an EMBL/GenBank/DDBJ whole genome shotgun (WGS) entry which is preliminary data.</text>
</comment>
<dbReference type="EMBL" id="JPKZ01001897">
    <property type="protein sequence ID" value="KHN79561.1"/>
    <property type="molecule type" value="Genomic_DNA"/>
</dbReference>
<evidence type="ECO:0000313" key="4">
    <source>
        <dbReference type="Proteomes" id="UP000031036"/>
    </source>
</evidence>
<feature type="region of interest" description="Disordered" evidence="2">
    <location>
        <begin position="99"/>
        <end position="118"/>
    </location>
</feature>
<proteinExistence type="predicted"/>
<feature type="region of interest" description="Disordered" evidence="2">
    <location>
        <begin position="229"/>
        <end position="455"/>
    </location>
</feature>
<feature type="compositionally biased region" description="Basic residues" evidence="2">
    <location>
        <begin position="289"/>
        <end position="299"/>
    </location>
</feature>
<evidence type="ECO:0000313" key="3">
    <source>
        <dbReference type="EMBL" id="KHN79561.1"/>
    </source>
</evidence>
<name>A0A0B2V7Z4_TOXCA</name>
<feature type="compositionally biased region" description="Low complexity" evidence="2">
    <location>
        <begin position="302"/>
        <end position="312"/>
    </location>
</feature>
<feature type="coiled-coil region" evidence="1">
    <location>
        <begin position="480"/>
        <end position="507"/>
    </location>
</feature>
<organism evidence="3 4">
    <name type="scientific">Toxocara canis</name>
    <name type="common">Canine roundworm</name>
    <dbReference type="NCBI Taxonomy" id="6265"/>
    <lineage>
        <taxon>Eukaryota</taxon>
        <taxon>Metazoa</taxon>
        <taxon>Ecdysozoa</taxon>
        <taxon>Nematoda</taxon>
        <taxon>Chromadorea</taxon>
        <taxon>Rhabditida</taxon>
        <taxon>Spirurina</taxon>
        <taxon>Ascaridomorpha</taxon>
        <taxon>Ascaridoidea</taxon>
        <taxon>Toxocaridae</taxon>
        <taxon>Toxocara</taxon>
    </lineage>
</organism>
<gene>
    <name evidence="3" type="ORF">Tcan_17289</name>
</gene>
<feature type="compositionally biased region" description="Polar residues" evidence="2">
    <location>
        <begin position="147"/>
        <end position="159"/>
    </location>
</feature>
<dbReference type="OrthoDB" id="206335at2759"/>
<sequence>MIGRSGLFADIMCPNDEACWRPHCHFWHSKDEVPQEPSSSGEQPFVGYMGYVGNGELNSSSATISSATPTCSSIYAPVGNDLLTYQPVGIEPLQSPYIASFSGTTSDRKAESSSCSLRRKRDVSPLAELYKPKAPLEMPVDEILDPSQDSTLQPRQSTAAAAPEKVPIREQPKRAPEKKLNDYAKSVADIDTRIEELQRRIEEERRAKQRIVHEIKAKVKSTAIADYVPTKKAATDERYKSKSSSGYSGGYTPTPIAVLKAGKANAEEKQKENERQKGKDKEAVEEGKQKHRMTTRTKKAPSSSSTESTSSTRHSRPKVKLGETLSIEELFEDERYKSKSSSGYSGGYTPTPIAVLKAGKANAEEKQKENERQKGKDKEAVEEGKQKHRMTTRTKKAPSSSSTESTSSTRHSRPKVKLGETLSIEELFEDDAEPVPRKIRISKANDTSRSKLTDERVEAAKRRMAEAVTAQAQMRITATKNRAPNVAQQLNSRYEKLQREKEEIMKK</sequence>
<feature type="compositionally biased region" description="Basic residues" evidence="2">
    <location>
        <begin position="386"/>
        <end position="396"/>
    </location>
</feature>
<accession>A0A0B2V7Z4</accession>
<feature type="compositionally biased region" description="Basic and acidic residues" evidence="2">
    <location>
        <begin position="446"/>
        <end position="455"/>
    </location>
</feature>
<dbReference type="STRING" id="6265.A0A0B2V7Z4"/>
<keyword evidence="4" id="KW-1185">Reference proteome</keyword>
<feature type="coiled-coil region" evidence="1">
    <location>
        <begin position="180"/>
        <end position="214"/>
    </location>
</feature>
<feature type="region of interest" description="Disordered" evidence="2">
    <location>
        <begin position="145"/>
        <end position="179"/>
    </location>
</feature>
<feature type="compositionally biased region" description="Basic and acidic residues" evidence="2">
    <location>
        <begin position="166"/>
        <end position="179"/>
    </location>
</feature>
<feature type="compositionally biased region" description="Basic and acidic residues" evidence="2">
    <location>
        <begin position="362"/>
        <end position="385"/>
    </location>
</feature>
<evidence type="ECO:0000256" key="2">
    <source>
        <dbReference type="SAM" id="MobiDB-lite"/>
    </source>
</evidence>
<reference evidence="3 4" key="1">
    <citation type="submission" date="2014-11" db="EMBL/GenBank/DDBJ databases">
        <title>Genetic blueprint of the zoonotic pathogen Toxocara canis.</title>
        <authorList>
            <person name="Zhu X.-Q."/>
            <person name="Korhonen P.K."/>
            <person name="Cai H."/>
            <person name="Young N.D."/>
            <person name="Nejsum P."/>
            <person name="von Samson-Himmelstjerna G."/>
            <person name="Boag P.R."/>
            <person name="Tan P."/>
            <person name="Li Q."/>
            <person name="Min J."/>
            <person name="Yang Y."/>
            <person name="Wang X."/>
            <person name="Fang X."/>
            <person name="Hall R.S."/>
            <person name="Hofmann A."/>
            <person name="Sternberg P.W."/>
            <person name="Jex A.R."/>
            <person name="Gasser R.B."/>
        </authorList>
    </citation>
    <scope>NUCLEOTIDE SEQUENCE [LARGE SCALE GENOMIC DNA]</scope>
    <source>
        <strain evidence="3">PN_DK_2014</strain>
    </source>
</reference>
<feature type="compositionally biased region" description="Low complexity" evidence="2">
    <location>
        <begin position="399"/>
        <end position="409"/>
    </location>
</feature>
<protein>
    <submittedName>
        <fullName evidence="3">Uncharacterized protein</fullName>
    </submittedName>
</protein>
<dbReference type="Proteomes" id="UP000031036">
    <property type="component" value="Unassembled WGS sequence"/>
</dbReference>
<evidence type="ECO:0000256" key="1">
    <source>
        <dbReference type="SAM" id="Coils"/>
    </source>
</evidence>
<feature type="compositionally biased region" description="Basic and acidic residues" evidence="2">
    <location>
        <begin position="265"/>
        <end position="288"/>
    </location>
</feature>